<evidence type="ECO:0000313" key="1">
    <source>
        <dbReference type="EMBL" id="RDW72591.1"/>
    </source>
</evidence>
<comment type="caution">
    <text evidence="1">The sequence shown here is derived from an EMBL/GenBank/DDBJ whole genome shotgun (WGS) entry which is preliminary data.</text>
</comment>
<name>A0A3D8RFE7_9EURO</name>
<keyword evidence="2" id="KW-1185">Reference proteome</keyword>
<dbReference type="Proteomes" id="UP000256690">
    <property type="component" value="Unassembled WGS sequence"/>
</dbReference>
<dbReference type="EMBL" id="PVWQ01000009">
    <property type="protein sequence ID" value="RDW72591.1"/>
    <property type="molecule type" value="Genomic_DNA"/>
</dbReference>
<sequence length="114" mass="12491">MAGLDFTAVPFQLLGPEMGAVILEKACIAGGFNTPVLVPESELGDLLKSKSREMYEALGLKSKIAPGKTRAIWKDDNYRVDLGRTVQGKPHLNTWHLQVQRMAKSGAARELRGK</sequence>
<gene>
    <name evidence="1" type="ORF">DSM5745_07763</name>
</gene>
<organism evidence="1 2">
    <name type="scientific">Aspergillus mulundensis</name>
    <dbReference type="NCBI Taxonomy" id="1810919"/>
    <lineage>
        <taxon>Eukaryota</taxon>
        <taxon>Fungi</taxon>
        <taxon>Dikarya</taxon>
        <taxon>Ascomycota</taxon>
        <taxon>Pezizomycotina</taxon>
        <taxon>Eurotiomycetes</taxon>
        <taxon>Eurotiomycetidae</taxon>
        <taxon>Eurotiales</taxon>
        <taxon>Aspergillaceae</taxon>
        <taxon>Aspergillus</taxon>
        <taxon>Aspergillus subgen. Nidulantes</taxon>
    </lineage>
</organism>
<proteinExistence type="predicted"/>
<dbReference type="OrthoDB" id="5429569at2759"/>
<reference evidence="1 2" key="1">
    <citation type="journal article" date="2018" name="IMA Fungus">
        <title>IMA Genome-F 9: Draft genome sequence of Annulohypoxylon stygium, Aspergillus mulundensis, Berkeleyomyces basicola (syn. Thielaviopsis basicola), Ceratocystis smalleyi, two Cercospora beticola strains, Coleophoma cylindrospora, Fusarium fracticaudum, Phialophora cf. hyalina, and Morchella septimelata.</title>
        <authorList>
            <person name="Wingfield B.D."/>
            <person name="Bills G.F."/>
            <person name="Dong Y."/>
            <person name="Huang W."/>
            <person name="Nel W.J."/>
            <person name="Swalarsk-Parry B.S."/>
            <person name="Vaghefi N."/>
            <person name="Wilken P.M."/>
            <person name="An Z."/>
            <person name="de Beer Z.W."/>
            <person name="De Vos L."/>
            <person name="Chen L."/>
            <person name="Duong T.A."/>
            <person name="Gao Y."/>
            <person name="Hammerbacher A."/>
            <person name="Kikkert J.R."/>
            <person name="Li Y."/>
            <person name="Li H."/>
            <person name="Li K."/>
            <person name="Li Q."/>
            <person name="Liu X."/>
            <person name="Ma X."/>
            <person name="Naidoo K."/>
            <person name="Pethybridge S.J."/>
            <person name="Sun J."/>
            <person name="Steenkamp E.T."/>
            <person name="van der Nest M.A."/>
            <person name="van Wyk S."/>
            <person name="Wingfield M.J."/>
            <person name="Xiong C."/>
            <person name="Yue Q."/>
            <person name="Zhang X."/>
        </authorList>
    </citation>
    <scope>NUCLEOTIDE SEQUENCE [LARGE SCALE GENOMIC DNA]</scope>
    <source>
        <strain evidence="1 2">DSM 5745</strain>
    </source>
</reference>
<protein>
    <submittedName>
        <fullName evidence="1">Uncharacterized protein</fullName>
    </submittedName>
</protein>
<evidence type="ECO:0000313" key="2">
    <source>
        <dbReference type="Proteomes" id="UP000256690"/>
    </source>
</evidence>
<accession>A0A3D8RFE7</accession>
<dbReference type="RefSeq" id="XP_026601811.1">
    <property type="nucleotide sequence ID" value="XM_026749779.1"/>
</dbReference>
<dbReference type="GeneID" id="38118133"/>
<dbReference type="AlphaFoldDB" id="A0A3D8RFE7"/>